<reference evidence="2 3" key="1">
    <citation type="submission" date="2022-11" db="EMBL/GenBank/DDBJ databases">
        <title>The characterization of three novel Bacteroidetes species and genomic analysis of their roles in tidal elemental geochemical cycles.</title>
        <authorList>
            <person name="Ma K."/>
        </authorList>
    </citation>
    <scope>NUCLEOTIDE SEQUENCE [LARGE SCALE GENOMIC DNA]</scope>
    <source>
        <strain evidence="2 3">M17</strain>
    </source>
</reference>
<protein>
    <submittedName>
        <fullName evidence="2">Uncharacterized protein</fullName>
    </submittedName>
</protein>
<sequence length="130" mass="15152">MVIKGQEMGCPCPEFKILSGELVLPDSITRKYKNLYKEEINLTSNSLLQSYNYEVYHQDIYVSGELVDVEQLPENANVPVFEVQKWKIKKYLPQLLIWNKVLLVIYLIVMGIGLGYYLFRGGRYVLKEVK</sequence>
<feature type="transmembrane region" description="Helical" evidence="1">
    <location>
        <begin position="95"/>
        <end position="119"/>
    </location>
</feature>
<evidence type="ECO:0000313" key="3">
    <source>
        <dbReference type="Proteomes" id="UP001209885"/>
    </source>
</evidence>
<keyword evidence="1" id="KW-1133">Transmembrane helix</keyword>
<evidence type="ECO:0000256" key="1">
    <source>
        <dbReference type="SAM" id="Phobius"/>
    </source>
</evidence>
<evidence type="ECO:0000313" key="2">
    <source>
        <dbReference type="EMBL" id="MCX2745322.1"/>
    </source>
</evidence>
<dbReference type="Proteomes" id="UP001209885">
    <property type="component" value="Unassembled WGS sequence"/>
</dbReference>
<organism evidence="2 3">
    <name type="scientific">Mangrovivirga halotolerans</name>
    <dbReference type="NCBI Taxonomy" id="2993936"/>
    <lineage>
        <taxon>Bacteria</taxon>
        <taxon>Pseudomonadati</taxon>
        <taxon>Bacteroidota</taxon>
        <taxon>Cytophagia</taxon>
        <taxon>Cytophagales</taxon>
        <taxon>Mangrovivirgaceae</taxon>
        <taxon>Mangrovivirga</taxon>
    </lineage>
</organism>
<keyword evidence="1" id="KW-0812">Transmembrane</keyword>
<proteinExistence type="predicted"/>
<keyword evidence="3" id="KW-1185">Reference proteome</keyword>
<dbReference type="EMBL" id="JAPFQN010000009">
    <property type="protein sequence ID" value="MCX2745322.1"/>
    <property type="molecule type" value="Genomic_DNA"/>
</dbReference>
<comment type="caution">
    <text evidence="2">The sequence shown here is derived from an EMBL/GenBank/DDBJ whole genome shotgun (WGS) entry which is preliminary data.</text>
</comment>
<accession>A0ABT3RU61</accession>
<name>A0ABT3RU61_9BACT</name>
<keyword evidence="1" id="KW-0472">Membrane</keyword>
<dbReference type="RefSeq" id="WP_266057879.1">
    <property type="nucleotide sequence ID" value="NZ_JAPFQN010000009.1"/>
</dbReference>
<gene>
    <name evidence="2" type="ORF">OO013_15700</name>
</gene>